<keyword evidence="2" id="KW-1185">Reference proteome</keyword>
<name>A0A3P7JY39_STRVU</name>
<dbReference type="Proteomes" id="UP000270094">
    <property type="component" value="Unassembled WGS sequence"/>
</dbReference>
<dbReference type="EMBL" id="UYYB01125824">
    <property type="protein sequence ID" value="VDM83854.1"/>
    <property type="molecule type" value="Genomic_DNA"/>
</dbReference>
<organism evidence="1 2">
    <name type="scientific">Strongylus vulgaris</name>
    <name type="common">Blood worm</name>
    <dbReference type="NCBI Taxonomy" id="40348"/>
    <lineage>
        <taxon>Eukaryota</taxon>
        <taxon>Metazoa</taxon>
        <taxon>Ecdysozoa</taxon>
        <taxon>Nematoda</taxon>
        <taxon>Chromadorea</taxon>
        <taxon>Rhabditida</taxon>
        <taxon>Rhabditina</taxon>
        <taxon>Rhabditomorpha</taxon>
        <taxon>Strongyloidea</taxon>
        <taxon>Strongylidae</taxon>
        <taxon>Strongylus</taxon>
    </lineage>
</organism>
<evidence type="ECO:0000313" key="1">
    <source>
        <dbReference type="EMBL" id="VDM83854.1"/>
    </source>
</evidence>
<evidence type="ECO:0000313" key="2">
    <source>
        <dbReference type="Proteomes" id="UP000270094"/>
    </source>
</evidence>
<reference evidence="1 2" key="1">
    <citation type="submission" date="2018-11" db="EMBL/GenBank/DDBJ databases">
        <authorList>
            <consortium name="Pathogen Informatics"/>
        </authorList>
    </citation>
    <scope>NUCLEOTIDE SEQUENCE [LARGE SCALE GENOMIC DNA]</scope>
</reference>
<proteinExistence type="predicted"/>
<sequence>MIWPERRPRAREEFERIIRLPPTAVPIISPAPSTATDIFLSSTRSVVNEVENKPDPEVEQAFIGETVLWAAARVDPSAFVLYYRIDEPLSDKAYLYMAYKNNQGQPFHFPLTCRKAKHDDGSESTYWRVEYGDPEAKEVGSIEIFEGENWSPSYVTAMPVPDLQFPCLSALVRYHQVFSYYDIKTGAIEAFPLWSGDQVIIDNE</sequence>
<accession>A0A3P7JY39</accession>
<dbReference type="AlphaFoldDB" id="A0A3P7JY39"/>
<dbReference type="OrthoDB" id="5818094at2759"/>
<gene>
    <name evidence="1" type="ORF">SVUK_LOCUS18852</name>
</gene>
<protein>
    <submittedName>
        <fullName evidence="1">Uncharacterized protein</fullName>
    </submittedName>
</protein>